<keyword evidence="1" id="KW-0472">Membrane</keyword>
<dbReference type="InParanoid" id="D2VPV7"/>
<feature type="transmembrane region" description="Helical" evidence="1">
    <location>
        <begin position="151"/>
        <end position="170"/>
    </location>
</feature>
<keyword evidence="1" id="KW-1133">Transmembrane helix</keyword>
<feature type="transmembrane region" description="Helical" evidence="1">
    <location>
        <begin position="79"/>
        <end position="104"/>
    </location>
</feature>
<organism evidence="3">
    <name type="scientific">Naegleria gruberi</name>
    <name type="common">Amoeba</name>
    <dbReference type="NCBI Taxonomy" id="5762"/>
    <lineage>
        <taxon>Eukaryota</taxon>
        <taxon>Discoba</taxon>
        <taxon>Heterolobosea</taxon>
        <taxon>Tetramitia</taxon>
        <taxon>Eutetramitia</taxon>
        <taxon>Vahlkampfiidae</taxon>
        <taxon>Naegleria</taxon>
    </lineage>
</organism>
<dbReference type="AlphaFoldDB" id="D2VPV7"/>
<gene>
    <name evidence="2" type="ORF">NAEGRDRAFT_71002</name>
</gene>
<dbReference type="Proteomes" id="UP000006671">
    <property type="component" value="Unassembled WGS sequence"/>
</dbReference>
<protein>
    <submittedName>
        <fullName evidence="2">Predicted protein</fullName>
    </submittedName>
</protein>
<feature type="transmembrane region" description="Helical" evidence="1">
    <location>
        <begin position="116"/>
        <end position="139"/>
    </location>
</feature>
<dbReference type="GeneID" id="8854975"/>
<evidence type="ECO:0000256" key="1">
    <source>
        <dbReference type="SAM" id="Phobius"/>
    </source>
</evidence>
<dbReference type="VEuPathDB" id="AmoebaDB:NAEGRDRAFT_71002"/>
<keyword evidence="3" id="KW-1185">Reference proteome</keyword>
<dbReference type="EMBL" id="GG738887">
    <property type="protein sequence ID" value="EFC41193.1"/>
    <property type="molecule type" value="Genomic_DNA"/>
</dbReference>
<dbReference type="RefSeq" id="XP_002673937.1">
    <property type="nucleotide sequence ID" value="XM_002673891.1"/>
</dbReference>
<evidence type="ECO:0000313" key="3">
    <source>
        <dbReference type="Proteomes" id="UP000006671"/>
    </source>
</evidence>
<keyword evidence="1" id="KW-0812">Transmembrane</keyword>
<reference evidence="2 3" key="1">
    <citation type="journal article" date="2010" name="Cell">
        <title>The genome of Naegleria gruberi illuminates early eukaryotic versatility.</title>
        <authorList>
            <person name="Fritz-Laylin L.K."/>
            <person name="Prochnik S.E."/>
            <person name="Ginger M.L."/>
            <person name="Dacks J.B."/>
            <person name="Carpenter M.L."/>
            <person name="Field M.C."/>
            <person name="Kuo A."/>
            <person name="Paredez A."/>
            <person name="Chapman J."/>
            <person name="Pham J."/>
            <person name="Shu S."/>
            <person name="Neupane R."/>
            <person name="Cipriano M."/>
            <person name="Mancuso J."/>
            <person name="Tu H."/>
            <person name="Salamov A."/>
            <person name="Lindquist E."/>
            <person name="Shapiro H."/>
            <person name="Lucas S."/>
            <person name="Grigoriev I.V."/>
            <person name="Cande W.Z."/>
            <person name="Fulton C."/>
            <person name="Rokhsar D.S."/>
            <person name="Dawson S.C."/>
        </authorList>
    </citation>
    <scope>NUCLEOTIDE SEQUENCE [LARGE SCALE GENOMIC DNA]</scope>
    <source>
        <strain evidence="2 3">NEG-M</strain>
    </source>
</reference>
<dbReference type="KEGG" id="ngr:NAEGRDRAFT_71002"/>
<proteinExistence type="predicted"/>
<evidence type="ECO:0000313" key="2">
    <source>
        <dbReference type="EMBL" id="EFC41193.1"/>
    </source>
</evidence>
<feature type="transmembrane region" description="Helical" evidence="1">
    <location>
        <begin position="35"/>
        <end position="59"/>
    </location>
</feature>
<name>D2VPV7_NAEGR</name>
<sequence>MDESTPLYNFGNSVEKDERSEDDDIVIQFVQLISCLLLSCFTLFDLVLGIWGSVIFGIYSKGSNLIDPEPCNMTTATALIMTCSVCYFSFFIFKISLVCCHCFGCRKKRIYLVPSICFFYIPCLIINGISCTILAFIGGNRKCQEIHVQEFAFSITSVILMSLIICIWTCQNCLLGGCKLVAANED</sequence>
<accession>D2VPV7</accession>